<reference evidence="2" key="2">
    <citation type="submission" date="2018-03" db="EMBL/GenBank/DDBJ databases">
        <title>The Triticum urartu genome reveals the dynamic nature of wheat genome evolution.</title>
        <authorList>
            <person name="Ling H."/>
            <person name="Ma B."/>
            <person name="Shi X."/>
            <person name="Liu H."/>
            <person name="Dong L."/>
            <person name="Sun H."/>
            <person name="Cao Y."/>
            <person name="Gao Q."/>
            <person name="Zheng S."/>
            <person name="Li Y."/>
            <person name="Yu Y."/>
            <person name="Du H."/>
            <person name="Qi M."/>
            <person name="Li Y."/>
            <person name="Yu H."/>
            <person name="Cui Y."/>
            <person name="Wang N."/>
            <person name="Chen C."/>
            <person name="Wu H."/>
            <person name="Zhao Y."/>
            <person name="Zhang J."/>
            <person name="Li Y."/>
            <person name="Zhou W."/>
            <person name="Zhang B."/>
            <person name="Hu W."/>
            <person name="Eijk M."/>
            <person name="Tang J."/>
            <person name="Witsenboer H."/>
            <person name="Zhao S."/>
            <person name="Li Z."/>
            <person name="Zhang A."/>
            <person name="Wang D."/>
            <person name="Liang C."/>
        </authorList>
    </citation>
    <scope>NUCLEOTIDE SEQUENCE [LARGE SCALE GENOMIC DNA]</scope>
    <source>
        <strain evidence="2">cv. G1812</strain>
    </source>
</reference>
<evidence type="ECO:0000256" key="1">
    <source>
        <dbReference type="SAM" id="MobiDB-lite"/>
    </source>
</evidence>
<protein>
    <submittedName>
        <fullName evidence="2">Uncharacterized protein</fullName>
    </submittedName>
</protein>
<reference evidence="2" key="3">
    <citation type="submission" date="2022-06" db="UniProtKB">
        <authorList>
            <consortium name="EnsemblPlants"/>
        </authorList>
    </citation>
    <scope>IDENTIFICATION</scope>
</reference>
<feature type="region of interest" description="Disordered" evidence="1">
    <location>
        <begin position="1"/>
        <end position="35"/>
    </location>
</feature>
<dbReference type="EnsemblPlants" id="TuG1812G0100000582.01.T01">
    <property type="protein sequence ID" value="TuG1812G0100000582.01.T01"/>
    <property type="gene ID" value="TuG1812G0100000582.01"/>
</dbReference>
<dbReference type="Proteomes" id="UP000015106">
    <property type="component" value="Chromosome 1"/>
</dbReference>
<keyword evidence="3" id="KW-1185">Reference proteome</keyword>
<dbReference type="AlphaFoldDB" id="A0A8R7JVJ9"/>
<reference evidence="3" key="1">
    <citation type="journal article" date="2013" name="Nature">
        <title>Draft genome of the wheat A-genome progenitor Triticum urartu.</title>
        <authorList>
            <person name="Ling H.Q."/>
            <person name="Zhao S."/>
            <person name="Liu D."/>
            <person name="Wang J."/>
            <person name="Sun H."/>
            <person name="Zhang C."/>
            <person name="Fan H."/>
            <person name="Li D."/>
            <person name="Dong L."/>
            <person name="Tao Y."/>
            <person name="Gao C."/>
            <person name="Wu H."/>
            <person name="Li Y."/>
            <person name="Cui Y."/>
            <person name="Guo X."/>
            <person name="Zheng S."/>
            <person name="Wang B."/>
            <person name="Yu K."/>
            <person name="Liang Q."/>
            <person name="Yang W."/>
            <person name="Lou X."/>
            <person name="Chen J."/>
            <person name="Feng M."/>
            <person name="Jian J."/>
            <person name="Zhang X."/>
            <person name="Luo G."/>
            <person name="Jiang Y."/>
            <person name="Liu J."/>
            <person name="Wang Z."/>
            <person name="Sha Y."/>
            <person name="Zhang B."/>
            <person name="Wu H."/>
            <person name="Tang D."/>
            <person name="Shen Q."/>
            <person name="Xue P."/>
            <person name="Zou S."/>
            <person name="Wang X."/>
            <person name="Liu X."/>
            <person name="Wang F."/>
            <person name="Yang Y."/>
            <person name="An X."/>
            <person name="Dong Z."/>
            <person name="Zhang K."/>
            <person name="Zhang X."/>
            <person name="Luo M.C."/>
            <person name="Dvorak J."/>
            <person name="Tong Y."/>
            <person name="Wang J."/>
            <person name="Yang H."/>
            <person name="Li Z."/>
            <person name="Wang D."/>
            <person name="Zhang A."/>
            <person name="Wang J."/>
        </authorList>
    </citation>
    <scope>NUCLEOTIDE SEQUENCE</scope>
    <source>
        <strain evidence="3">cv. G1812</strain>
    </source>
</reference>
<organism evidence="2 3">
    <name type="scientific">Triticum urartu</name>
    <name type="common">Red wild einkorn</name>
    <name type="synonym">Crithodium urartu</name>
    <dbReference type="NCBI Taxonomy" id="4572"/>
    <lineage>
        <taxon>Eukaryota</taxon>
        <taxon>Viridiplantae</taxon>
        <taxon>Streptophyta</taxon>
        <taxon>Embryophyta</taxon>
        <taxon>Tracheophyta</taxon>
        <taxon>Spermatophyta</taxon>
        <taxon>Magnoliopsida</taxon>
        <taxon>Liliopsida</taxon>
        <taxon>Poales</taxon>
        <taxon>Poaceae</taxon>
        <taxon>BOP clade</taxon>
        <taxon>Pooideae</taxon>
        <taxon>Triticodae</taxon>
        <taxon>Triticeae</taxon>
        <taxon>Triticinae</taxon>
        <taxon>Triticum</taxon>
    </lineage>
</organism>
<feature type="compositionally biased region" description="Basic and acidic residues" evidence="1">
    <location>
        <begin position="1"/>
        <end position="28"/>
    </location>
</feature>
<name>A0A8R7JVJ9_TRIUA</name>
<sequence length="75" mass="8674">MKLESSKEKYSSRNQEVNRKHSEGDKSSTHPTESVDSLKLTALDLGNNSASVSSSSDIRRYSSWRMWRWEYGSMR</sequence>
<dbReference type="Gramene" id="TuG1812G0100000582.01.T01">
    <property type="protein sequence ID" value="TuG1812G0100000582.01.T01"/>
    <property type="gene ID" value="TuG1812G0100000582.01"/>
</dbReference>
<evidence type="ECO:0000313" key="3">
    <source>
        <dbReference type="Proteomes" id="UP000015106"/>
    </source>
</evidence>
<accession>A0A8R7JVJ9</accession>
<evidence type="ECO:0000313" key="2">
    <source>
        <dbReference type="EnsemblPlants" id="TuG1812G0100000582.01.T01"/>
    </source>
</evidence>
<proteinExistence type="predicted"/>